<sequence>MECKHPGAAGEARLPEEEQERWIVLLQRNEDPTLQDQGEWCLHGNTGVNQSPGSSLLEERRSLMDVDSLAEKGTGIDQQKKKPKPRGVKPTLPSQYHLKFVYAGEPSPPPPPPPPPGTSPLSSFSRKNKRHKRAHNCNNTMMKRAGRTMEGLGKGLERGLERDSRSDLKGTRERLQRGLERLERDLRGTWKGTREGTREGT</sequence>
<name>A0A7J5Z4G0_DISMA</name>
<feature type="compositionally biased region" description="Pro residues" evidence="1">
    <location>
        <begin position="106"/>
        <end position="118"/>
    </location>
</feature>
<proteinExistence type="predicted"/>
<dbReference type="Proteomes" id="UP000518266">
    <property type="component" value="Unassembled WGS sequence"/>
</dbReference>
<organism evidence="2 3">
    <name type="scientific">Dissostichus mawsoni</name>
    <name type="common">Antarctic cod</name>
    <dbReference type="NCBI Taxonomy" id="36200"/>
    <lineage>
        <taxon>Eukaryota</taxon>
        <taxon>Metazoa</taxon>
        <taxon>Chordata</taxon>
        <taxon>Craniata</taxon>
        <taxon>Vertebrata</taxon>
        <taxon>Euteleostomi</taxon>
        <taxon>Actinopterygii</taxon>
        <taxon>Neopterygii</taxon>
        <taxon>Teleostei</taxon>
        <taxon>Neoteleostei</taxon>
        <taxon>Acanthomorphata</taxon>
        <taxon>Eupercaria</taxon>
        <taxon>Perciformes</taxon>
        <taxon>Notothenioidei</taxon>
        <taxon>Nototheniidae</taxon>
        <taxon>Dissostichus</taxon>
    </lineage>
</organism>
<reference evidence="2 3" key="1">
    <citation type="submission" date="2020-03" db="EMBL/GenBank/DDBJ databases">
        <title>Dissostichus mawsoni Genome sequencing and assembly.</title>
        <authorList>
            <person name="Park H."/>
        </authorList>
    </citation>
    <scope>NUCLEOTIDE SEQUENCE [LARGE SCALE GENOMIC DNA]</scope>
    <source>
        <strain evidence="2">DM0001</strain>
        <tissue evidence="2">Muscle</tissue>
    </source>
</reference>
<protein>
    <submittedName>
        <fullName evidence="2">Uncharacterized protein</fullName>
    </submittedName>
</protein>
<accession>A0A7J5Z4G0</accession>
<feature type="compositionally biased region" description="Basic and acidic residues" evidence="1">
    <location>
        <begin position="155"/>
        <end position="201"/>
    </location>
</feature>
<evidence type="ECO:0000313" key="2">
    <source>
        <dbReference type="EMBL" id="KAF3856383.1"/>
    </source>
</evidence>
<gene>
    <name evidence="2" type="ORF">F7725_017106</name>
</gene>
<dbReference type="AlphaFoldDB" id="A0A7J5Z4G0"/>
<feature type="compositionally biased region" description="Basic residues" evidence="1">
    <location>
        <begin position="126"/>
        <end position="135"/>
    </location>
</feature>
<keyword evidence="3" id="KW-1185">Reference proteome</keyword>
<feature type="region of interest" description="Disordered" evidence="1">
    <location>
        <begin position="36"/>
        <end position="201"/>
    </location>
</feature>
<dbReference type="EMBL" id="JAAKFY010000006">
    <property type="protein sequence ID" value="KAF3856383.1"/>
    <property type="molecule type" value="Genomic_DNA"/>
</dbReference>
<comment type="caution">
    <text evidence="2">The sequence shown here is derived from an EMBL/GenBank/DDBJ whole genome shotgun (WGS) entry which is preliminary data.</text>
</comment>
<evidence type="ECO:0000256" key="1">
    <source>
        <dbReference type="SAM" id="MobiDB-lite"/>
    </source>
</evidence>
<evidence type="ECO:0000313" key="3">
    <source>
        <dbReference type="Proteomes" id="UP000518266"/>
    </source>
</evidence>